<accession>A0A9X3M9L5</accession>
<feature type="compositionally biased region" description="Basic and acidic residues" evidence="1">
    <location>
        <begin position="221"/>
        <end position="236"/>
    </location>
</feature>
<dbReference type="InterPro" id="IPR036249">
    <property type="entry name" value="Thioredoxin-like_sf"/>
</dbReference>
<dbReference type="CDD" id="cd02972">
    <property type="entry name" value="DsbA_family"/>
    <property type="match status" value="1"/>
</dbReference>
<name>A0A9X3M9L5_9CORY</name>
<feature type="domain" description="Thioredoxin-like fold" evidence="3">
    <location>
        <begin position="76"/>
        <end position="232"/>
    </location>
</feature>
<keyword evidence="2" id="KW-0472">Membrane</keyword>
<evidence type="ECO:0000256" key="1">
    <source>
        <dbReference type="SAM" id="MobiDB-lite"/>
    </source>
</evidence>
<dbReference type="InterPro" id="IPR012336">
    <property type="entry name" value="Thioredoxin-like_fold"/>
</dbReference>
<sequence>MSKVTDPNAKGGNGFIWGVGVLLVIIAVVIGYIVWNGKQSSPNTLGDVDVQDVNMSMEYNDGAITLKSESAKKGTPEVDLYEDFSCPHCAELAQATDGDMKKAIEDGKLIVHVRTLNFLDGKEIETQEGYSTKAVAAMSELSKSGDVKTYWNLRDYMLQNQQKVATSWEIEDIADAAKELRADDDVVKSMKDVDIKQGNKVAKINYDKLDKETGSVSSPRIVKDGKDVPSEKDKKAGKNLGDWVEIVTK</sequence>
<dbReference type="Proteomes" id="UP001146430">
    <property type="component" value="Unassembled WGS sequence"/>
</dbReference>
<evidence type="ECO:0000259" key="3">
    <source>
        <dbReference type="Pfam" id="PF13462"/>
    </source>
</evidence>
<evidence type="ECO:0000256" key="2">
    <source>
        <dbReference type="SAM" id="Phobius"/>
    </source>
</evidence>
<feature type="region of interest" description="Disordered" evidence="1">
    <location>
        <begin position="212"/>
        <end position="237"/>
    </location>
</feature>
<keyword evidence="2" id="KW-1133">Transmembrane helix</keyword>
<evidence type="ECO:0000313" key="4">
    <source>
        <dbReference type="EMBL" id="MCZ9306675.1"/>
    </source>
</evidence>
<proteinExistence type="predicted"/>
<feature type="transmembrane region" description="Helical" evidence="2">
    <location>
        <begin position="15"/>
        <end position="35"/>
    </location>
</feature>
<reference evidence="4" key="1">
    <citation type="submission" date="2022-02" db="EMBL/GenBank/DDBJ databases">
        <title>Corynebacterium sp. from urogenital microbiome.</title>
        <authorList>
            <person name="Cappelli E.A."/>
            <person name="Ribeiro T.G."/>
            <person name="Peixe L."/>
        </authorList>
    </citation>
    <scope>NUCLEOTIDE SEQUENCE</scope>
    <source>
        <strain evidence="4">C8Ua_181</strain>
    </source>
</reference>
<evidence type="ECO:0000313" key="5">
    <source>
        <dbReference type="Proteomes" id="UP001146430"/>
    </source>
</evidence>
<comment type="caution">
    <text evidence="4">The sequence shown here is derived from an EMBL/GenBank/DDBJ whole genome shotgun (WGS) entry which is preliminary data.</text>
</comment>
<dbReference type="Pfam" id="PF13462">
    <property type="entry name" value="Thioredoxin_4"/>
    <property type="match status" value="1"/>
</dbReference>
<keyword evidence="2" id="KW-0812">Transmembrane</keyword>
<dbReference type="SUPFAM" id="SSF52833">
    <property type="entry name" value="Thioredoxin-like"/>
    <property type="match status" value="1"/>
</dbReference>
<dbReference type="RefSeq" id="WP_269945863.1">
    <property type="nucleotide sequence ID" value="NZ_JAKMUU010000001.1"/>
</dbReference>
<gene>
    <name evidence="4" type="ORF">L8V01_04175</name>
</gene>
<dbReference type="Gene3D" id="3.40.30.10">
    <property type="entry name" value="Glutaredoxin"/>
    <property type="match status" value="1"/>
</dbReference>
<dbReference type="AlphaFoldDB" id="A0A9X3M9L5"/>
<protein>
    <submittedName>
        <fullName evidence="4">Thioredoxin domain-containing protein</fullName>
    </submittedName>
</protein>
<organism evidence="4 5">
    <name type="scientific">Corynebacterium curieae</name>
    <dbReference type="NCBI Taxonomy" id="2913500"/>
    <lineage>
        <taxon>Bacteria</taxon>
        <taxon>Bacillati</taxon>
        <taxon>Actinomycetota</taxon>
        <taxon>Actinomycetes</taxon>
        <taxon>Mycobacteriales</taxon>
        <taxon>Corynebacteriaceae</taxon>
        <taxon>Corynebacterium</taxon>
    </lineage>
</organism>
<dbReference type="EMBL" id="JAKMUU010000001">
    <property type="protein sequence ID" value="MCZ9306675.1"/>
    <property type="molecule type" value="Genomic_DNA"/>
</dbReference>